<dbReference type="SMART" id="SM00060">
    <property type="entry name" value="FN3"/>
    <property type="match status" value="1"/>
</dbReference>
<proteinExistence type="predicted"/>
<dbReference type="InterPro" id="IPR032675">
    <property type="entry name" value="LRR_dom_sf"/>
</dbReference>
<dbReference type="GO" id="GO:0005886">
    <property type="term" value="C:plasma membrane"/>
    <property type="evidence" value="ECO:0007669"/>
    <property type="project" value="Ensembl"/>
</dbReference>
<reference evidence="6" key="2">
    <citation type="submission" date="2025-09" db="UniProtKB">
        <authorList>
            <consortium name="Ensembl"/>
        </authorList>
    </citation>
    <scope>IDENTIFICATION</scope>
</reference>
<evidence type="ECO:0000259" key="5">
    <source>
        <dbReference type="PROSITE" id="PS50853"/>
    </source>
</evidence>
<dbReference type="Pfam" id="PF00041">
    <property type="entry name" value="fn3"/>
    <property type="match status" value="1"/>
</dbReference>
<dbReference type="Ensembl" id="ENSNGAT00000024320.1">
    <property type="protein sequence ID" value="ENSNGAP00000018667.1"/>
    <property type="gene ID" value="ENSNGAG00000018731.1"/>
</dbReference>
<dbReference type="PROSITE" id="PS50853">
    <property type="entry name" value="FN3"/>
    <property type="match status" value="1"/>
</dbReference>
<evidence type="ECO:0000256" key="2">
    <source>
        <dbReference type="ARBA" id="ARBA00022737"/>
    </source>
</evidence>
<evidence type="ECO:0000313" key="6">
    <source>
        <dbReference type="Ensembl" id="ENSNGAP00000018667.1"/>
    </source>
</evidence>
<evidence type="ECO:0000313" key="7">
    <source>
        <dbReference type="Proteomes" id="UP000694381"/>
    </source>
</evidence>
<dbReference type="InterPro" id="IPR003961">
    <property type="entry name" value="FN3_dom"/>
</dbReference>
<dbReference type="InterPro" id="IPR036116">
    <property type="entry name" value="FN3_sf"/>
</dbReference>
<reference evidence="6" key="1">
    <citation type="submission" date="2025-08" db="UniProtKB">
        <authorList>
            <consortium name="Ensembl"/>
        </authorList>
    </citation>
    <scope>IDENTIFICATION</scope>
</reference>
<dbReference type="PANTHER" id="PTHR24366:SF13">
    <property type="entry name" value="LEUCINE-RICH REPEAT NEURONAL PROTEIN 4"/>
    <property type="match status" value="1"/>
</dbReference>
<feature type="chain" id="PRO_5034846465" evidence="4">
    <location>
        <begin position="21"/>
        <end position="689"/>
    </location>
</feature>
<keyword evidence="7" id="KW-1185">Reference proteome</keyword>
<dbReference type="Gene3D" id="3.80.10.10">
    <property type="entry name" value="Ribonuclease Inhibitor"/>
    <property type="match status" value="2"/>
</dbReference>
<name>A0A8C6RIL1_NANGA</name>
<organism evidence="6 7">
    <name type="scientific">Nannospalax galili</name>
    <name type="common">Northern Israeli blind subterranean mole rat</name>
    <name type="synonym">Spalax galili</name>
    <dbReference type="NCBI Taxonomy" id="1026970"/>
    <lineage>
        <taxon>Eukaryota</taxon>
        <taxon>Metazoa</taxon>
        <taxon>Chordata</taxon>
        <taxon>Craniata</taxon>
        <taxon>Vertebrata</taxon>
        <taxon>Euteleostomi</taxon>
        <taxon>Mammalia</taxon>
        <taxon>Eutheria</taxon>
        <taxon>Euarchontoglires</taxon>
        <taxon>Glires</taxon>
        <taxon>Rodentia</taxon>
        <taxon>Myomorpha</taxon>
        <taxon>Muroidea</taxon>
        <taxon>Spalacidae</taxon>
        <taxon>Spalacinae</taxon>
        <taxon>Nannospalax</taxon>
    </lineage>
</organism>
<dbReference type="AlphaFoldDB" id="A0A8C6RIL1"/>
<accession>A0A8C6RIL1</accession>
<keyword evidence="3" id="KW-0472">Membrane</keyword>
<dbReference type="SMART" id="SM00369">
    <property type="entry name" value="LRR_TYP"/>
    <property type="match status" value="6"/>
</dbReference>
<dbReference type="PANTHER" id="PTHR24366">
    <property type="entry name" value="IG(IMMUNOGLOBULIN) AND LRR(LEUCINE RICH REPEAT) DOMAINS"/>
    <property type="match status" value="1"/>
</dbReference>
<feature type="domain" description="Fibronectin type-III" evidence="5">
    <location>
        <begin position="531"/>
        <end position="631"/>
    </location>
</feature>
<dbReference type="CDD" id="cd00063">
    <property type="entry name" value="FN3"/>
    <property type="match status" value="1"/>
</dbReference>
<feature type="transmembrane region" description="Helical" evidence="3">
    <location>
        <begin position="634"/>
        <end position="657"/>
    </location>
</feature>
<sequence length="689" mass="74941">MRWTLLLPLLMMLSLSLSLGGPPQEPVPLFRLTQQGPWESRGSYTTSDSPCEGFPVGATVLTLVNRSLERLPACLPRTLRSLDGSHNLLRALSTPELGGLQELRELTLRHNRISALRWGGGAPARLLALDLSHNALAALPPCTGPALHSLRMLTLAGNPLRELQPRAFACLPELQLLNLSCSALGRGARGSIADGAFTREDGQPLVTLEVLDLSGTHLEQVESGWIRDLPNLKSLYLRKMPRLKTLEGDIFKMTPNLKQLDCQESPALTSVHTQIFQDTPCLQLLLFQKAADTMCAPAAGSKSSFSGPLSLSQLSGVCTLDQNTTLLASNPTSFNHSAYAPWTQDPFTGWNTGLSAQPGEGEQNITKAPSYPVASLTQGAWVHGDTSEENARFTIDSMAGYSPSRAPPRADSIAGGEQLEQAATRVLEPRISPASTTLASKYLGPLPTSPNPMSMSQAIHKALHTNPSEDEIPILLLDDYSEEEAAQEQVRAPRQDVSCDYHPCKHLQTPCAELQKRLRCRCPGLSGEDTVPDPPKLQEASEMTDTSMLIHWCAPNSVVLWYQIRYSAEGGSGNQSVVGNIYATARQHPLYKLSPGTTYRVCVLAANRAGVSQPQTSGWRRSCATFTTKPSSLIIFWVLCTSCGLLLVSTLVLSVCLCRRCWKPPRQGYDTHLVAFKNPASIEGIAQWE</sequence>
<dbReference type="InterPro" id="IPR013783">
    <property type="entry name" value="Ig-like_fold"/>
</dbReference>
<feature type="signal peptide" evidence="4">
    <location>
        <begin position="1"/>
        <end position="20"/>
    </location>
</feature>
<keyword evidence="4" id="KW-0732">Signal</keyword>
<protein>
    <submittedName>
        <fullName evidence="6">Leucine rich repeat neuronal 4</fullName>
    </submittedName>
</protein>
<evidence type="ECO:0000256" key="4">
    <source>
        <dbReference type="SAM" id="SignalP"/>
    </source>
</evidence>
<evidence type="ECO:0000256" key="3">
    <source>
        <dbReference type="SAM" id="Phobius"/>
    </source>
</evidence>
<dbReference type="GeneTree" id="ENSGT00940000161448"/>
<dbReference type="SUPFAM" id="SSF49265">
    <property type="entry name" value="Fibronectin type III"/>
    <property type="match status" value="1"/>
</dbReference>
<keyword evidence="3" id="KW-0812">Transmembrane</keyword>
<keyword evidence="3" id="KW-1133">Transmembrane helix</keyword>
<dbReference type="GO" id="GO:0008542">
    <property type="term" value="P:visual learning"/>
    <property type="evidence" value="ECO:0007669"/>
    <property type="project" value="Ensembl"/>
</dbReference>
<dbReference type="SUPFAM" id="SSF52058">
    <property type="entry name" value="L domain-like"/>
    <property type="match status" value="1"/>
</dbReference>
<evidence type="ECO:0000256" key="1">
    <source>
        <dbReference type="ARBA" id="ARBA00022614"/>
    </source>
</evidence>
<dbReference type="Pfam" id="PF13855">
    <property type="entry name" value="LRR_8"/>
    <property type="match status" value="2"/>
</dbReference>
<dbReference type="OMA" id="LTQQGPW"/>
<dbReference type="InterPro" id="IPR003591">
    <property type="entry name" value="Leu-rich_rpt_typical-subtyp"/>
</dbReference>
<keyword evidence="1" id="KW-0433">Leucine-rich repeat</keyword>
<dbReference type="InterPro" id="IPR001611">
    <property type="entry name" value="Leu-rich_rpt"/>
</dbReference>
<gene>
    <name evidence="6" type="primary">Lrrn4</name>
</gene>
<dbReference type="GO" id="GO:0007616">
    <property type="term" value="P:long-term memory"/>
    <property type="evidence" value="ECO:0007669"/>
    <property type="project" value="Ensembl"/>
</dbReference>
<dbReference type="Proteomes" id="UP000694381">
    <property type="component" value="Unassembled WGS sequence"/>
</dbReference>
<dbReference type="Gene3D" id="2.60.40.10">
    <property type="entry name" value="Immunoglobulins"/>
    <property type="match status" value="1"/>
</dbReference>
<keyword evidence="2" id="KW-0677">Repeat</keyword>